<dbReference type="Proteomes" id="UP000032142">
    <property type="component" value="Unassembled WGS sequence"/>
</dbReference>
<evidence type="ECO:0000313" key="2">
    <source>
        <dbReference type="Proteomes" id="UP000032142"/>
    </source>
</evidence>
<reference evidence="2" key="1">
    <citation type="submission" date="2014-09" db="EMBL/GenBank/DDBJ databases">
        <authorList>
            <person name="Mudge J."/>
            <person name="Ramaraj T."/>
            <person name="Lindquist I.E."/>
            <person name="Bharti A.K."/>
            <person name="Sundararajan A."/>
            <person name="Cameron C.T."/>
            <person name="Woodward J.E."/>
            <person name="May G.D."/>
            <person name="Brubaker C."/>
            <person name="Broadhvest J."/>
            <person name="Wilkins T.A."/>
        </authorList>
    </citation>
    <scope>NUCLEOTIDE SEQUENCE</scope>
    <source>
        <strain evidence="2">cv. AKA8401</strain>
    </source>
</reference>
<comment type="caution">
    <text evidence="1">The sequence shown here is derived from an EMBL/GenBank/DDBJ whole genome shotgun (WGS) entry which is preliminary data.</text>
</comment>
<dbReference type="AlphaFoldDB" id="A0A0B0N665"/>
<evidence type="ECO:0000313" key="1">
    <source>
        <dbReference type="EMBL" id="KHG07309.1"/>
    </source>
</evidence>
<proteinExistence type="predicted"/>
<keyword evidence="2" id="KW-1185">Reference proteome</keyword>
<accession>A0A0B0N665</accession>
<protein>
    <submittedName>
        <fullName evidence="1">Cystathionine gamma-synthase</fullName>
    </submittedName>
</protein>
<organism evidence="1 2">
    <name type="scientific">Gossypium arboreum</name>
    <name type="common">Tree cotton</name>
    <name type="synonym">Gossypium nanking</name>
    <dbReference type="NCBI Taxonomy" id="29729"/>
    <lineage>
        <taxon>Eukaryota</taxon>
        <taxon>Viridiplantae</taxon>
        <taxon>Streptophyta</taxon>
        <taxon>Embryophyta</taxon>
        <taxon>Tracheophyta</taxon>
        <taxon>Spermatophyta</taxon>
        <taxon>Magnoliopsida</taxon>
        <taxon>eudicotyledons</taxon>
        <taxon>Gunneridae</taxon>
        <taxon>Pentapetalae</taxon>
        <taxon>rosids</taxon>
        <taxon>malvids</taxon>
        <taxon>Malvales</taxon>
        <taxon>Malvaceae</taxon>
        <taxon>Malvoideae</taxon>
        <taxon>Gossypium</taxon>
    </lineage>
</organism>
<name>A0A0B0N665_GOSAR</name>
<sequence length="50" mass="5754">MKCKLLRADISVNSYELWRVCNKCRSSTKTVILVTCHPYPMNLYSSNGTQ</sequence>
<gene>
    <name evidence="1" type="ORF">F383_34202</name>
</gene>
<dbReference type="EMBL" id="JRRC01471789">
    <property type="protein sequence ID" value="KHG07309.1"/>
    <property type="molecule type" value="Genomic_DNA"/>
</dbReference>